<dbReference type="KEGG" id="vcr:VC395_0900"/>
<dbReference type="PATRIC" id="fig|345073.21.peg.870"/>
<accession>A0A0H3AL29</accession>
<reference evidence="2 3" key="1">
    <citation type="submission" date="2007-03" db="EMBL/GenBank/DDBJ databases">
        <authorList>
            <person name="Heidelberg J."/>
        </authorList>
    </citation>
    <scope>NUCLEOTIDE SEQUENCE [LARGE SCALE GENOMIC DNA]</scope>
    <source>
        <strain evidence="3">ATCC 39541 / Classical Ogawa 395 / O395</strain>
    </source>
</reference>
<dbReference type="EMBL" id="CP000627">
    <property type="protein sequence ID" value="ABQ22013.1"/>
    <property type="molecule type" value="Genomic_DNA"/>
</dbReference>
<dbReference type="SUPFAM" id="SSF55729">
    <property type="entry name" value="Acyl-CoA N-acyltransferases (Nat)"/>
    <property type="match status" value="1"/>
</dbReference>
<dbReference type="Gene3D" id="3.40.630.30">
    <property type="match status" value="1"/>
</dbReference>
<dbReference type="PANTHER" id="PTHR43792:SF1">
    <property type="entry name" value="N-ACETYLTRANSFERASE DOMAIN-CONTAINING PROTEIN"/>
    <property type="match status" value="1"/>
</dbReference>
<dbReference type="Pfam" id="PF13302">
    <property type="entry name" value="Acetyltransf_3"/>
    <property type="match status" value="1"/>
</dbReference>
<dbReference type="PROSITE" id="PS51186">
    <property type="entry name" value="GNAT"/>
    <property type="match status" value="1"/>
</dbReference>
<protein>
    <submittedName>
        <fullName evidence="2">Acetyltransferase-related protein</fullName>
    </submittedName>
</protein>
<dbReference type="AlphaFoldDB" id="A0A0H3AL29"/>
<organism evidence="2 3">
    <name type="scientific">Vibrio cholerae serotype O1 (strain ATCC 39541 / Classical Ogawa 395 / O395)</name>
    <dbReference type="NCBI Taxonomy" id="345073"/>
    <lineage>
        <taxon>Bacteria</taxon>
        <taxon>Pseudomonadati</taxon>
        <taxon>Pseudomonadota</taxon>
        <taxon>Gammaproteobacteria</taxon>
        <taxon>Vibrionales</taxon>
        <taxon>Vibrionaceae</taxon>
        <taxon>Vibrio</taxon>
    </lineage>
</organism>
<sequence>MDEVIVNKNSAFLSGKALFPFDFSAIQGMSVTIATRRTLLIPYTEAFESDFLVLNYCAKNRALMNGPTTVAAAKQLFQRVLHDSSLYAMAVLDNYNREYMGHVFIEFESEGRAELGFLFDKAYWGQGFASEALNAFFPNMCQRFGLQRVVATIKAQHEAARTILQKLGFIHAMDVDEFYGPCSQYVWTAEADRLSPSGAVAEQNLPF</sequence>
<dbReference type="InterPro" id="IPR016181">
    <property type="entry name" value="Acyl_CoA_acyltransferase"/>
</dbReference>
<evidence type="ECO:0000313" key="2">
    <source>
        <dbReference type="EMBL" id="ABQ22013.1"/>
    </source>
</evidence>
<dbReference type="InterPro" id="IPR000182">
    <property type="entry name" value="GNAT_dom"/>
</dbReference>
<evidence type="ECO:0000259" key="1">
    <source>
        <dbReference type="PROSITE" id="PS51186"/>
    </source>
</evidence>
<name>A0A0H3AL29_VIBC3</name>
<proteinExistence type="predicted"/>
<dbReference type="Proteomes" id="UP000000249">
    <property type="component" value="Chromosome 1"/>
</dbReference>
<evidence type="ECO:0000313" key="3">
    <source>
        <dbReference type="Proteomes" id="UP000000249"/>
    </source>
</evidence>
<dbReference type="KEGG" id="vco:VC0395_A0408"/>
<dbReference type="PANTHER" id="PTHR43792">
    <property type="entry name" value="GNAT FAMILY, PUTATIVE (AFU_ORTHOLOGUE AFUA_3G00765)-RELATED-RELATED"/>
    <property type="match status" value="1"/>
</dbReference>
<dbReference type="InterPro" id="IPR051531">
    <property type="entry name" value="N-acetyltransferase"/>
</dbReference>
<dbReference type="GO" id="GO:0016747">
    <property type="term" value="F:acyltransferase activity, transferring groups other than amino-acyl groups"/>
    <property type="evidence" value="ECO:0007669"/>
    <property type="project" value="InterPro"/>
</dbReference>
<dbReference type="OrthoDB" id="9801656at2"/>
<gene>
    <name evidence="2" type="ordered locus">VC0395_A0408</name>
</gene>
<feature type="domain" description="N-acetyltransferase" evidence="1">
    <location>
        <begin position="41"/>
        <end position="192"/>
    </location>
</feature>
<dbReference type="eggNOG" id="COG1670">
    <property type="taxonomic scope" value="Bacteria"/>
</dbReference>